<dbReference type="AlphaFoldDB" id="A0ABD6CH78"/>
<dbReference type="Proteomes" id="UP001597119">
    <property type="component" value="Unassembled WGS sequence"/>
</dbReference>
<evidence type="ECO:0000256" key="1">
    <source>
        <dbReference type="SAM" id="MobiDB-lite"/>
    </source>
</evidence>
<proteinExistence type="predicted"/>
<dbReference type="Pfam" id="PF26062">
    <property type="entry name" value="DUF8022"/>
    <property type="match status" value="1"/>
</dbReference>
<name>A0ABD6CH78_9EURY</name>
<protein>
    <submittedName>
        <fullName evidence="2">Acc operon protein</fullName>
    </submittedName>
</protein>
<feature type="region of interest" description="Disordered" evidence="1">
    <location>
        <begin position="49"/>
        <end position="68"/>
    </location>
</feature>
<dbReference type="RefSeq" id="WP_247378607.1">
    <property type="nucleotide sequence ID" value="NZ_JALLGV010000005.1"/>
</dbReference>
<evidence type="ECO:0000313" key="3">
    <source>
        <dbReference type="Proteomes" id="UP001597119"/>
    </source>
</evidence>
<reference evidence="2 3" key="1">
    <citation type="journal article" date="2019" name="Int. J. Syst. Evol. Microbiol.">
        <title>The Global Catalogue of Microorganisms (GCM) 10K type strain sequencing project: providing services to taxonomists for standard genome sequencing and annotation.</title>
        <authorList>
            <consortium name="The Broad Institute Genomics Platform"/>
            <consortium name="The Broad Institute Genome Sequencing Center for Infectious Disease"/>
            <person name="Wu L."/>
            <person name="Ma J."/>
        </authorList>
    </citation>
    <scope>NUCLEOTIDE SEQUENCE [LARGE SCALE GENOMIC DNA]</scope>
    <source>
        <strain evidence="2 3">CGMCC 1.12125</strain>
    </source>
</reference>
<comment type="caution">
    <text evidence="2">The sequence shown here is derived from an EMBL/GenBank/DDBJ whole genome shotgun (WGS) entry which is preliminary data.</text>
</comment>
<gene>
    <name evidence="2" type="ORF">ACFR9U_18405</name>
</gene>
<feature type="region of interest" description="Disordered" evidence="1">
    <location>
        <begin position="86"/>
        <end position="105"/>
    </location>
</feature>
<feature type="compositionally biased region" description="Low complexity" evidence="1">
    <location>
        <begin position="53"/>
        <end position="64"/>
    </location>
</feature>
<dbReference type="InterPro" id="IPR058335">
    <property type="entry name" value="PccX"/>
</dbReference>
<dbReference type="EMBL" id="JBHUDJ010000014">
    <property type="protein sequence ID" value="MFD1588955.1"/>
    <property type="molecule type" value="Genomic_DNA"/>
</dbReference>
<sequence length="105" mass="11025">MAADTDGEATPDGPTPDPTLVEAVVEAVPSATADQAAAIAVAISAHMTDRQRAAAAAESEPEPSWDGKQWAYAGRIQQTLKRDVTRVPRGTPTDEWTAAGRADRL</sequence>
<organism evidence="2 3">
    <name type="scientific">Halorientalis brevis</name>
    <dbReference type="NCBI Taxonomy" id="1126241"/>
    <lineage>
        <taxon>Archaea</taxon>
        <taxon>Methanobacteriati</taxon>
        <taxon>Methanobacteriota</taxon>
        <taxon>Stenosarchaea group</taxon>
        <taxon>Halobacteria</taxon>
        <taxon>Halobacteriales</taxon>
        <taxon>Haloarculaceae</taxon>
        <taxon>Halorientalis</taxon>
    </lineage>
</organism>
<keyword evidence="3" id="KW-1185">Reference proteome</keyword>
<accession>A0ABD6CH78</accession>
<evidence type="ECO:0000313" key="2">
    <source>
        <dbReference type="EMBL" id="MFD1588955.1"/>
    </source>
</evidence>